<organism evidence="10">
    <name type="scientific">Notodromas monacha</name>
    <dbReference type="NCBI Taxonomy" id="399045"/>
    <lineage>
        <taxon>Eukaryota</taxon>
        <taxon>Metazoa</taxon>
        <taxon>Ecdysozoa</taxon>
        <taxon>Arthropoda</taxon>
        <taxon>Crustacea</taxon>
        <taxon>Oligostraca</taxon>
        <taxon>Ostracoda</taxon>
        <taxon>Podocopa</taxon>
        <taxon>Podocopida</taxon>
        <taxon>Cypridocopina</taxon>
        <taxon>Cypridoidea</taxon>
        <taxon>Cyprididae</taxon>
        <taxon>Notodromas</taxon>
    </lineage>
</organism>
<feature type="region of interest" description="Disordered" evidence="7">
    <location>
        <begin position="119"/>
        <end position="199"/>
    </location>
</feature>
<gene>
    <name evidence="10" type="ORF">NMOB1V02_LOCUS11355</name>
</gene>
<dbReference type="PROSITE" id="PS50007">
    <property type="entry name" value="PIPLC_X_DOMAIN"/>
    <property type="match status" value="1"/>
</dbReference>
<dbReference type="AlphaFoldDB" id="A0A7R9BY12"/>
<dbReference type="InterPro" id="IPR001192">
    <property type="entry name" value="PI-PLC_fam"/>
</dbReference>
<dbReference type="EMBL" id="CAJPEX010006020">
    <property type="protein sequence ID" value="CAG0923895.1"/>
    <property type="molecule type" value="Genomic_DNA"/>
</dbReference>
<dbReference type="GO" id="GO:0048015">
    <property type="term" value="P:phosphatidylinositol-mediated signaling"/>
    <property type="evidence" value="ECO:0007669"/>
    <property type="project" value="TreeGrafter"/>
</dbReference>
<evidence type="ECO:0000256" key="3">
    <source>
        <dbReference type="ARBA" id="ARBA00022963"/>
    </source>
</evidence>
<keyword evidence="3 6" id="KW-0442">Lipid degradation</keyword>
<feature type="domain" description="C2" evidence="8">
    <location>
        <begin position="325"/>
        <end position="453"/>
    </location>
</feature>
<dbReference type="GO" id="GO:0007186">
    <property type="term" value="P:G protein-coupled receptor signaling pathway"/>
    <property type="evidence" value="ECO:0007669"/>
    <property type="project" value="TreeGrafter"/>
</dbReference>
<dbReference type="SMART" id="SM00239">
    <property type="entry name" value="C2"/>
    <property type="match status" value="1"/>
</dbReference>
<dbReference type="GO" id="GO:0004435">
    <property type="term" value="F:phosphatidylinositol-4,5-bisphosphate phospholipase C activity"/>
    <property type="evidence" value="ECO:0007669"/>
    <property type="project" value="UniProtKB-EC"/>
</dbReference>
<feature type="compositionally biased region" description="Basic and acidic residues" evidence="7">
    <location>
        <begin position="178"/>
        <end position="193"/>
    </location>
</feature>
<dbReference type="SUPFAM" id="SSF49562">
    <property type="entry name" value="C2 domain (Calcium/lipid-binding domain, CaLB)"/>
    <property type="match status" value="1"/>
</dbReference>
<dbReference type="CDD" id="cd00275">
    <property type="entry name" value="C2_PLC_like"/>
    <property type="match status" value="1"/>
</dbReference>
<name>A0A7R9BY12_9CRUS</name>
<dbReference type="InterPro" id="IPR001711">
    <property type="entry name" value="PLipase_C_Pinositol-sp_Y"/>
</dbReference>
<dbReference type="GO" id="GO:0016042">
    <property type="term" value="P:lipid catabolic process"/>
    <property type="evidence" value="ECO:0007669"/>
    <property type="project" value="UniProtKB-KW"/>
</dbReference>
<evidence type="ECO:0000256" key="5">
    <source>
        <dbReference type="ARBA" id="ARBA00023224"/>
    </source>
</evidence>
<feature type="domain" description="PI-PLC Y-box" evidence="9">
    <location>
        <begin position="209"/>
        <end position="325"/>
    </location>
</feature>
<keyword evidence="2 6" id="KW-0378">Hydrolase</keyword>
<dbReference type="PANTHER" id="PTHR10336">
    <property type="entry name" value="PHOSPHOINOSITIDE-SPECIFIC PHOSPHOLIPASE C FAMILY PROTEIN"/>
    <property type="match status" value="1"/>
</dbReference>
<dbReference type="SUPFAM" id="SSF51695">
    <property type="entry name" value="PLC-like phosphodiesterases"/>
    <property type="match status" value="1"/>
</dbReference>
<dbReference type="InterPro" id="IPR035892">
    <property type="entry name" value="C2_domain_sf"/>
</dbReference>
<proteinExistence type="predicted"/>
<accession>A0A7R9BY12</accession>
<evidence type="ECO:0000259" key="9">
    <source>
        <dbReference type="PROSITE" id="PS50008"/>
    </source>
</evidence>
<protein>
    <recommendedName>
        <fullName evidence="1 6">Phosphoinositide phospholipase C</fullName>
        <ecNumber evidence="1 6">3.1.4.11</ecNumber>
    </recommendedName>
</protein>
<evidence type="ECO:0000259" key="8">
    <source>
        <dbReference type="PROSITE" id="PS50004"/>
    </source>
</evidence>
<dbReference type="Pfam" id="PF00387">
    <property type="entry name" value="PI-PLC-Y"/>
    <property type="match status" value="1"/>
</dbReference>
<dbReference type="Gene3D" id="2.60.40.150">
    <property type="entry name" value="C2 domain"/>
    <property type="match status" value="1"/>
</dbReference>
<evidence type="ECO:0000313" key="11">
    <source>
        <dbReference type="Proteomes" id="UP000678499"/>
    </source>
</evidence>
<dbReference type="PRINTS" id="PR00390">
    <property type="entry name" value="PHPHLIPASEC"/>
</dbReference>
<dbReference type="InterPro" id="IPR000008">
    <property type="entry name" value="C2_dom"/>
</dbReference>
<dbReference type="Pfam" id="PF00388">
    <property type="entry name" value="PI-PLC-X"/>
    <property type="match status" value="1"/>
</dbReference>
<evidence type="ECO:0000256" key="1">
    <source>
        <dbReference type="ARBA" id="ARBA00012368"/>
    </source>
</evidence>
<dbReference type="PANTHER" id="PTHR10336:SF149">
    <property type="entry name" value="1-PHOSPHATIDYLINOSITOL 4,5-BISPHOSPHATE PHOSPHODIESTERASE CLASSES I AND II"/>
    <property type="match status" value="1"/>
</dbReference>
<dbReference type="GO" id="GO:0046488">
    <property type="term" value="P:phosphatidylinositol metabolic process"/>
    <property type="evidence" value="ECO:0007669"/>
    <property type="project" value="TreeGrafter"/>
</dbReference>
<dbReference type="FunFam" id="2.60.40.150:FF:000008">
    <property type="entry name" value="1-phosphatidylinositol 4,5-bisphosphate phosphodiesterase"/>
    <property type="match status" value="1"/>
</dbReference>
<dbReference type="EC" id="3.1.4.11" evidence="1 6"/>
<keyword evidence="4 6" id="KW-0443">Lipid metabolism</keyword>
<dbReference type="GO" id="GO:0005737">
    <property type="term" value="C:cytoplasm"/>
    <property type="evidence" value="ECO:0007669"/>
    <property type="project" value="TreeGrafter"/>
</dbReference>
<dbReference type="InterPro" id="IPR000909">
    <property type="entry name" value="PLipase_C_PInositol-sp_X_dom"/>
</dbReference>
<evidence type="ECO:0000256" key="7">
    <source>
        <dbReference type="SAM" id="MobiDB-lite"/>
    </source>
</evidence>
<keyword evidence="5" id="KW-0807">Transducer</keyword>
<dbReference type="SMART" id="SM00149">
    <property type="entry name" value="PLCYc"/>
    <property type="match status" value="1"/>
</dbReference>
<dbReference type="InterPro" id="IPR017946">
    <property type="entry name" value="PLC-like_Pdiesterase_TIM-brl"/>
</dbReference>
<evidence type="ECO:0000256" key="4">
    <source>
        <dbReference type="ARBA" id="ARBA00023098"/>
    </source>
</evidence>
<comment type="catalytic activity">
    <reaction evidence="6">
        <text>a 1,2-diacyl-sn-glycero-3-phospho-(1D-myo-inositol-4,5-bisphosphate) + H2O = 1D-myo-inositol 1,4,5-trisphosphate + a 1,2-diacyl-sn-glycerol + H(+)</text>
        <dbReference type="Rhea" id="RHEA:33179"/>
        <dbReference type="ChEBI" id="CHEBI:15377"/>
        <dbReference type="ChEBI" id="CHEBI:15378"/>
        <dbReference type="ChEBI" id="CHEBI:17815"/>
        <dbReference type="ChEBI" id="CHEBI:58456"/>
        <dbReference type="ChEBI" id="CHEBI:203600"/>
        <dbReference type="EC" id="3.1.4.11"/>
    </reaction>
</comment>
<dbReference type="PROSITE" id="PS50008">
    <property type="entry name" value="PIPLC_Y_DOMAIN"/>
    <property type="match status" value="1"/>
</dbReference>
<sequence>MYRQCLLAGCRSVELDFWNGSGKSEEPIIVHGYTFVSEISAKDVIEAIADAAFKTSDFPVILSFENHCNPKQQAKIAQYCREKFGSMLLDQPLDGFPLEPGSQLPSPKSLMRKIIIKNKKKHGKGHHHHHHSHHAHGHRVRRPKDAAPAGFPTTRGDQSRRSKRLKERPSASALQESPSKETGFESGGEDARTLSEGTAGQEVEAGAALSALVNYVQPVHFVSFEVAEKRAKYYEMSSFVETQATALLKESPVEFVNYNKRQLSRVYPRGTRVDSSNFTPQTFWNAGCQLVALNFQSLDLAMQLNLGIFEFNNRCGYLLKPDFMRRADRRFDPFAESTVDGIIAGTVSVQVISGQFLADKKVGTFVEINMYGLPADTVRRKFRTKIVPNNAINPVYDEAPFVFKKVVLPELAVLRIAVFDESQKLLGHRVLPVVGLRPGYRHIPLRNDSGQPLAMATVFVHIEAKDYVPDAMLDLAEALANPIASVKQRENQLKVSYQQAFQGQLIVT</sequence>
<feature type="non-terminal residue" evidence="10">
    <location>
        <position position="508"/>
    </location>
</feature>
<keyword evidence="11" id="KW-1185">Reference proteome</keyword>
<dbReference type="GO" id="GO:0051209">
    <property type="term" value="P:release of sequestered calcium ion into cytosol"/>
    <property type="evidence" value="ECO:0007669"/>
    <property type="project" value="TreeGrafter"/>
</dbReference>
<evidence type="ECO:0000256" key="2">
    <source>
        <dbReference type="ARBA" id="ARBA00022801"/>
    </source>
</evidence>
<dbReference type="SMART" id="SM00148">
    <property type="entry name" value="PLCXc"/>
    <property type="match status" value="1"/>
</dbReference>
<dbReference type="EMBL" id="OA888057">
    <property type="protein sequence ID" value="CAD7283743.1"/>
    <property type="molecule type" value="Genomic_DNA"/>
</dbReference>
<dbReference type="Proteomes" id="UP000678499">
    <property type="component" value="Unassembled WGS sequence"/>
</dbReference>
<dbReference type="OrthoDB" id="269822at2759"/>
<dbReference type="CDD" id="cd08591">
    <property type="entry name" value="PI-PLCc_beta"/>
    <property type="match status" value="1"/>
</dbReference>
<evidence type="ECO:0000313" key="10">
    <source>
        <dbReference type="EMBL" id="CAD7283743.1"/>
    </source>
</evidence>
<dbReference type="PROSITE" id="PS50004">
    <property type="entry name" value="C2"/>
    <property type="match status" value="1"/>
</dbReference>
<feature type="compositionally biased region" description="Basic residues" evidence="7">
    <location>
        <begin position="119"/>
        <end position="142"/>
    </location>
</feature>
<reference evidence="10" key="1">
    <citation type="submission" date="2020-11" db="EMBL/GenBank/DDBJ databases">
        <authorList>
            <person name="Tran Van P."/>
        </authorList>
    </citation>
    <scope>NUCLEOTIDE SEQUENCE</scope>
</reference>
<evidence type="ECO:0000256" key="6">
    <source>
        <dbReference type="RuleBase" id="RU361133"/>
    </source>
</evidence>
<dbReference type="Gene3D" id="3.20.20.190">
    <property type="entry name" value="Phosphatidylinositol (PI) phosphodiesterase"/>
    <property type="match status" value="1"/>
</dbReference>